<evidence type="ECO:0000256" key="3">
    <source>
        <dbReference type="SAM" id="SignalP"/>
    </source>
</evidence>
<evidence type="ECO:0000313" key="6">
    <source>
        <dbReference type="Proteomes" id="UP000516428"/>
    </source>
</evidence>
<sequence length="374" mass="39449">MNTRIRCVTTTGVVSVLLVSLSACGGLLPGGDGGSSEPTHKGNDVKIGLLLPEKETTRYEKFDHPGIEAKVAELTESQGELVYANAEQDAQQQSRQLQRMIDAKVDALIVDPVDAEAIAPSVQKAKDAGIPVIAYDRLAQGPVDAYVGFDNELVGQTQGKELLLALGDKAGKSSQVVMINGAPSDPNAAQFKEAARAELANTVTVAKSYDTADWKAQNAKAEMKQAITSIGAGRIAGVYSANDGMAAGVVEALREAGVTKMPPITGQDAELAAVQRILTGDQYMSVYKPYAKEAATAAEMAVRIAQGRTIEFEALAADRTNSPTTKQIRTASVSVVALKRDNIKSTVIKDKFFKVSEICTAKYAAACAEAGLTK</sequence>
<dbReference type="RefSeq" id="WP_188338122.1">
    <property type="nucleotide sequence ID" value="NZ_CP061281.1"/>
</dbReference>
<feature type="signal peptide" evidence="3">
    <location>
        <begin position="1"/>
        <end position="25"/>
    </location>
</feature>
<keyword evidence="2 3" id="KW-0732">Signal</keyword>
<dbReference type="EMBL" id="CP061281">
    <property type="protein sequence ID" value="QNS05427.1"/>
    <property type="molecule type" value="Genomic_DNA"/>
</dbReference>
<dbReference type="GO" id="GO:0030246">
    <property type="term" value="F:carbohydrate binding"/>
    <property type="evidence" value="ECO:0007669"/>
    <property type="project" value="TreeGrafter"/>
</dbReference>
<dbReference type="PROSITE" id="PS51257">
    <property type="entry name" value="PROKAR_LIPOPROTEIN"/>
    <property type="match status" value="1"/>
</dbReference>
<proteinExistence type="predicted"/>
<evidence type="ECO:0000256" key="1">
    <source>
        <dbReference type="ARBA" id="ARBA00004196"/>
    </source>
</evidence>
<keyword evidence="6" id="KW-1185">Reference proteome</keyword>
<dbReference type="Pfam" id="PF13407">
    <property type="entry name" value="Peripla_BP_4"/>
    <property type="match status" value="1"/>
</dbReference>
<dbReference type="PANTHER" id="PTHR30036:SF1">
    <property type="entry name" value="D-XYLOSE-BINDING PERIPLASMIC PROTEIN"/>
    <property type="match status" value="1"/>
</dbReference>
<feature type="domain" description="Periplasmic binding protein" evidence="4">
    <location>
        <begin position="47"/>
        <end position="308"/>
    </location>
</feature>
<evidence type="ECO:0000259" key="4">
    <source>
        <dbReference type="Pfam" id="PF13407"/>
    </source>
</evidence>
<organism evidence="5 6">
    <name type="scientific">Streptomyces xanthii</name>
    <dbReference type="NCBI Taxonomy" id="2768069"/>
    <lineage>
        <taxon>Bacteria</taxon>
        <taxon>Bacillati</taxon>
        <taxon>Actinomycetota</taxon>
        <taxon>Actinomycetes</taxon>
        <taxon>Kitasatosporales</taxon>
        <taxon>Streptomycetaceae</taxon>
        <taxon>Streptomyces</taxon>
    </lineage>
</organism>
<comment type="subcellular location">
    <subcellularLocation>
        <location evidence="1">Cell envelope</location>
    </subcellularLocation>
</comment>
<name>A0A7H1B9M2_9ACTN</name>
<protein>
    <submittedName>
        <fullName evidence="5">Substrate-binding domain-containing protein</fullName>
    </submittedName>
</protein>
<reference evidence="5 6" key="1">
    <citation type="submission" date="2020-09" db="EMBL/GenBank/DDBJ databases">
        <title>A novel species.</title>
        <authorList>
            <person name="Gao J."/>
        </authorList>
    </citation>
    <scope>NUCLEOTIDE SEQUENCE [LARGE SCALE GENOMIC DNA]</scope>
    <source>
        <strain evidence="5 6">CRXT-Y-14</strain>
    </source>
</reference>
<dbReference type="Gene3D" id="3.40.50.2300">
    <property type="match status" value="2"/>
</dbReference>
<dbReference type="InterPro" id="IPR028082">
    <property type="entry name" value="Peripla_BP_I"/>
</dbReference>
<dbReference type="Proteomes" id="UP000516428">
    <property type="component" value="Chromosome"/>
</dbReference>
<gene>
    <name evidence="5" type="ORF">IAG42_18720</name>
</gene>
<dbReference type="KEGG" id="sxn:IAG42_18720"/>
<feature type="chain" id="PRO_5039541990" evidence="3">
    <location>
        <begin position="26"/>
        <end position="374"/>
    </location>
</feature>
<dbReference type="SUPFAM" id="SSF53822">
    <property type="entry name" value="Periplasmic binding protein-like I"/>
    <property type="match status" value="1"/>
</dbReference>
<accession>A0A7H1B9M2</accession>
<evidence type="ECO:0000256" key="2">
    <source>
        <dbReference type="ARBA" id="ARBA00022729"/>
    </source>
</evidence>
<dbReference type="InterPro" id="IPR050555">
    <property type="entry name" value="Bact_Solute-Bind_Prot2"/>
</dbReference>
<evidence type="ECO:0000313" key="5">
    <source>
        <dbReference type="EMBL" id="QNS05427.1"/>
    </source>
</evidence>
<dbReference type="InterPro" id="IPR025997">
    <property type="entry name" value="SBP_2_dom"/>
</dbReference>
<dbReference type="GO" id="GO:0030288">
    <property type="term" value="C:outer membrane-bounded periplasmic space"/>
    <property type="evidence" value="ECO:0007669"/>
    <property type="project" value="TreeGrafter"/>
</dbReference>
<dbReference type="PANTHER" id="PTHR30036">
    <property type="entry name" value="D-XYLOSE-BINDING PERIPLASMIC PROTEIN"/>
    <property type="match status" value="1"/>
</dbReference>
<dbReference type="AlphaFoldDB" id="A0A7H1B9M2"/>